<protein>
    <submittedName>
        <fullName evidence="1">Uncharacterized protein</fullName>
    </submittedName>
</protein>
<dbReference type="AlphaFoldDB" id="E6UHK7"/>
<name>E6UHK7_RUMA7</name>
<dbReference type="STRING" id="697329.Rumal_0710"/>
<evidence type="ECO:0000313" key="2">
    <source>
        <dbReference type="Proteomes" id="UP000006919"/>
    </source>
</evidence>
<proteinExistence type="predicted"/>
<dbReference type="Proteomes" id="UP000006919">
    <property type="component" value="Chromosome"/>
</dbReference>
<dbReference type="HOGENOM" id="CLU_1957936_0_0_9"/>
<dbReference type="EMBL" id="CP002403">
    <property type="protein sequence ID" value="ADU21252.1"/>
    <property type="molecule type" value="Genomic_DNA"/>
</dbReference>
<evidence type="ECO:0000313" key="1">
    <source>
        <dbReference type="EMBL" id="ADU21252.1"/>
    </source>
</evidence>
<reference evidence="1 2" key="1">
    <citation type="journal article" date="2011" name="J. Bacteriol.">
        <title>Complete genome of the cellulolytic ruminal bacterium Ruminococcus albus 7.</title>
        <authorList>
            <person name="Suen G."/>
            <person name="Stevenson D.M."/>
            <person name="Bruce D.C."/>
            <person name="Chertkov O."/>
            <person name="Copeland A."/>
            <person name="Cheng J.F."/>
            <person name="Detter C."/>
            <person name="Detter J.C."/>
            <person name="Goodwin L.A."/>
            <person name="Han C.S."/>
            <person name="Hauser L.J."/>
            <person name="Ivanova N.N."/>
            <person name="Kyrpides N.C."/>
            <person name="Land M.L."/>
            <person name="Lapidus A."/>
            <person name="Lucas S."/>
            <person name="Ovchinnikova G."/>
            <person name="Pitluck S."/>
            <person name="Tapia R."/>
            <person name="Woyke T."/>
            <person name="Boyum J."/>
            <person name="Mead D."/>
            <person name="Weimer P.J."/>
        </authorList>
    </citation>
    <scope>NUCLEOTIDE SEQUENCE [LARGE SCALE GENOMIC DNA]</scope>
    <source>
        <strain evidence="2">ATCC 27210 / DSM 20455 / JCM 14654 / NCDO 2250 / 7</strain>
    </source>
</reference>
<dbReference type="KEGG" id="ral:Rumal_0710"/>
<gene>
    <name evidence="1" type="ordered locus">Rumal_0710</name>
</gene>
<organism evidence="1 2">
    <name type="scientific">Ruminococcus albus (strain ATCC 27210 / DSM 20455 / JCM 14654 / NCDO 2250 / 7)</name>
    <dbReference type="NCBI Taxonomy" id="697329"/>
    <lineage>
        <taxon>Bacteria</taxon>
        <taxon>Bacillati</taxon>
        <taxon>Bacillota</taxon>
        <taxon>Clostridia</taxon>
        <taxon>Eubacteriales</taxon>
        <taxon>Oscillospiraceae</taxon>
        <taxon>Ruminococcus</taxon>
    </lineage>
</organism>
<sequence>MMQTLTKEQFISKISDIERVCLVSIHDGKVYLRADIEKGGDNGLRIEMMDFEMNTSYGFYEANSLCRSNYSGGISFIEYSSYVEAEHRAINDFLDLNPHSALLYCDDNELYELTDKYPADTDLYVAVN</sequence>
<dbReference type="RefSeq" id="WP_013497438.1">
    <property type="nucleotide sequence ID" value="NC_014833.1"/>
</dbReference>
<accession>E6UHK7</accession>